<dbReference type="InterPro" id="IPR010386">
    <property type="entry name" value="tRNA-Hydrxlase_MiaE"/>
</dbReference>
<evidence type="ECO:0000313" key="1">
    <source>
        <dbReference type="EMBL" id="BDG03886.1"/>
    </source>
</evidence>
<dbReference type="Gene3D" id="1.20.1260.10">
    <property type="match status" value="1"/>
</dbReference>
<dbReference type="InterPro" id="IPR009078">
    <property type="entry name" value="Ferritin-like_SF"/>
</dbReference>
<reference evidence="2" key="1">
    <citation type="journal article" date="2022" name="Int. J. Syst. Evol. Microbiol.">
        <title>Anaeromyxobacter oryzae sp. nov., Anaeromyxobacter diazotrophicus sp. nov. and Anaeromyxobacter paludicola sp. nov., isolated from paddy soils.</title>
        <authorList>
            <person name="Itoh H."/>
            <person name="Xu Z."/>
            <person name="Mise K."/>
            <person name="Masuda Y."/>
            <person name="Ushijima N."/>
            <person name="Hayakawa C."/>
            <person name="Shiratori Y."/>
            <person name="Senoo K."/>
        </authorList>
    </citation>
    <scope>NUCLEOTIDE SEQUENCE [LARGE SCALE GENOMIC DNA]</scope>
    <source>
        <strain evidence="2">Red232</strain>
    </source>
</reference>
<dbReference type="SUPFAM" id="SSF47240">
    <property type="entry name" value="Ferritin-like"/>
    <property type="match status" value="1"/>
</dbReference>
<evidence type="ECO:0000313" key="2">
    <source>
        <dbReference type="Proteomes" id="UP001162891"/>
    </source>
</evidence>
<dbReference type="Proteomes" id="UP001162891">
    <property type="component" value="Chromosome"/>
</dbReference>
<keyword evidence="2" id="KW-1185">Reference proteome</keyword>
<dbReference type="PIRSF" id="PIRSF020736">
    <property type="entry name" value="MiaE"/>
    <property type="match status" value="1"/>
</dbReference>
<name>A0ABN6MTS4_9BACT</name>
<dbReference type="CDD" id="cd07910">
    <property type="entry name" value="MiaE"/>
    <property type="match status" value="1"/>
</dbReference>
<gene>
    <name evidence="1" type="ORF">AMOR_28820</name>
</gene>
<dbReference type="RefSeq" id="WP_248362437.1">
    <property type="nucleotide sequence ID" value="NZ_AP025591.1"/>
</dbReference>
<dbReference type="PANTHER" id="PTHR42637:SF1">
    <property type="entry name" value="TRNA 2-(METHYLSULFANYL)-N(6)-ISOPENTENYLADENOSINE(37) HYDROXYLASE"/>
    <property type="match status" value="1"/>
</dbReference>
<organism evidence="1 2">
    <name type="scientific">Anaeromyxobacter oryzae</name>
    <dbReference type="NCBI Taxonomy" id="2918170"/>
    <lineage>
        <taxon>Bacteria</taxon>
        <taxon>Pseudomonadati</taxon>
        <taxon>Myxococcota</taxon>
        <taxon>Myxococcia</taxon>
        <taxon>Myxococcales</taxon>
        <taxon>Cystobacterineae</taxon>
        <taxon>Anaeromyxobacteraceae</taxon>
        <taxon>Anaeromyxobacter</taxon>
    </lineage>
</organism>
<sequence length="198" mass="21296">MTSLLRAPTDPRWVGTALASLDATLQDHAHCEKKAAASALKLVADHPDRPELVRALAKLAQEEMQHFLAVLAELGRRGVPLPPDGGDPYAQALVARVRSGDATARLVDRLLVAALIEARSCERLWLLAGALPEPRLRELYARLAQSEAGHERLFVELARGVVGGARRGEAAEVDARLGVLAEEEARIVAGLPIVARVH</sequence>
<protein>
    <recommendedName>
        <fullName evidence="3">tRNA-(Ms[2]io[6]A)-hydroxylase</fullName>
    </recommendedName>
</protein>
<evidence type="ECO:0008006" key="3">
    <source>
        <dbReference type="Google" id="ProtNLM"/>
    </source>
</evidence>
<dbReference type="PANTHER" id="PTHR42637">
    <property type="entry name" value="TRNA-(MS[2]IO[6]A)-HYDROXYLASE"/>
    <property type="match status" value="1"/>
</dbReference>
<proteinExistence type="predicted"/>
<dbReference type="Pfam" id="PF06175">
    <property type="entry name" value="MiaE"/>
    <property type="match status" value="1"/>
</dbReference>
<accession>A0ABN6MTS4</accession>
<dbReference type="InterPro" id="IPR012347">
    <property type="entry name" value="Ferritin-like"/>
</dbReference>
<dbReference type="EMBL" id="AP025591">
    <property type="protein sequence ID" value="BDG03886.1"/>
    <property type="molecule type" value="Genomic_DNA"/>
</dbReference>